<dbReference type="PANTHER" id="PTHR38478">
    <property type="entry name" value="PEPTIDASE M1A AND M12B"/>
    <property type="match status" value="1"/>
</dbReference>
<evidence type="ECO:0000256" key="1">
    <source>
        <dbReference type="SAM" id="SignalP"/>
    </source>
</evidence>
<name>A0A2G4YUE6_9PROT</name>
<feature type="signal peptide" evidence="1">
    <location>
        <begin position="1"/>
        <end position="24"/>
    </location>
</feature>
<feature type="domain" description="EcxA zinc-binding" evidence="2">
    <location>
        <begin position="403"/>
        <end position="709"/>
    </location>
</feature>
<accession>A0A2G4YUE6</accession>
<dbReference type="AlphaFoldDB" id="A0A2G4YUE6"/>
<dbReference type="EMBL" id="PDEM01000009">
    <property type="protein sequence ID" value="PHZ85962.1"/>
    <property type="molecule type" value="Genomic_DNA"/>
</dbReference>
<dbReference type="Pfam" id="PF17148">
    <property type="entry name" value="DUF5117"/>
    <property type="match status" value="1"/>
</dbReference>
<dbReference type="InterPro" id="IPR033413">
    <property type="entry name" value="DUF5117"/>
</dbReference>
<dbReference type="InterPro" id="IPR032534">
    <property type="entry name" value="EcxA_zinc-bd"/>
</dbReference>
<reference evidence="4 5" key="1">
    <citation type="submission" date="2017-10" db="EMBL/GenBank/DDBJ databases">
        <title>Frigbacter circumglobatus gen. nov. sp. nov., isolated from sediment cultured in situ.</title>
        <authorList>
            <person name="Zhao Z."/>
        </authorList>
    </citation>
    <scope>NUCLEOTIDE SEQUENCE [LARGE SCALE GENOMIC DNA]</scope>
    <source>
        <strain evidence="4 5">ZYL</strain>
    </source>
</reference>
<evidence type="ECO:0000313" key="5">
    <source>
        <dbReference type="Proteomes" id="UP000229730"/>
    </source>
</evidence>
<dbReference type="InterPro" id="IPR034032">
    <property type="entry name" value="Zn_MMP-like_bac"/>
</dbReference>
<dbReference type="Proteomes" id="UP000229730">
    <property type="component" value="Unassembled WGS sequence"/>
</dbReference>
<dbReference type="OrthoDB" id="9776599at2"/>
<dbReference type="GO" id="GO:0008237">
    <property type="term" value="F:metallopeptidase activity"/>
    <property type="evidence" value="ECO:0007669"/>
    <property type="project" value="InterPro"/>
</dbReference>
<evidence type="ECO:0000313" key="4">
    <source>
        <dbReference type="EMBL" id="PHZ85962.1"/>
    </source>
</evidence>
<evidence type="ECO:0000259" key="3">
    <source>
        <dbReference type="Pfam" id="PF17148"/>
    </source>
</evidence>
<feature type="domain" description="DUF5117" evidence="3">
    <location>
        <begin position="83"/>
        <end position="275"/>
    </location>
</feature>
<sequence length="807" mass="90188">MMFKHLTRLLMVLCTIGFTSAAWAATIAEKTKDMVVQKGYFTTYWDESSGQLYLEIDKVGEEFIYNTGLPAGLGSNDIGLDRGQVGDSLLVKFERHGDKVFLHHINLKFRAISDNLQERKAVRDAFASSVLGGFKVEAQTDDRVLINFTPHLVSDQHGIADSIARAKQGNFSVDAARSAVYMPRTKSFPKNTEFEAILTLKSSNPGRYVRDVSATGKIITLRQHISFVKLPEPGYKVRDFNVNSGYFDGRYVDYAVPIEDNITRRFITRHRLEKKNPGAAMSEAVEPIIYYLDPGAPEPIRGALLDGARWWNQAFEAAGYKNAFQVKMLPDGADPMDVRYNIINWVHRKTRGWSYGWRVADPRTGEILKGHVTLGSLRVRQDYLIATALLSPYKEANSDVTALKEMALARIRQLSAHEVGHTIGLAHNFTTSSAGRASVMDYPHPLVKIKDDGTLDISDAYDVGIGEWDKYTIRYGYGEFDKGVDEKQALKGIIKEAFAKGLEFISDPDSRSLRDVHAGSHLWDSGADPTEELERLYSVRQIALNNFSEKAVRPGAPLSSLEEVLVPLYYLHRYQLEASGKALGGLDYAYTTRGDTPAEAYQIVSPARQKKALNAILQSVTPEFLALPERILNLLPPKAYGFERSRESFPRHTGKSFDAMALSEAAASHVMTILLHPERAQRIVEFHARDQAQVSFPDYMEQIVDRVIRGKKLTGLKGALDRRVNYVLVHHLMLLDQNGEASADARAAAHLTLTDLRTWFEKQARKSGDSLYRAHYLYEADRIGQYLAGNLKISASDLAALPPGSPI</sequence>
<dbReference type="Gene3D" id="3.40.390.10">
    <property type="entry name" value="Collagenase (Catalytic Domain)"/>
    <property type="match status" value="1"/>
</dbReference>
<proteinExistence type="predicted"/>
<dbReference type="InterPro" id="IPR024079">
    <property type="entry name" value="MetalloPept_cat_dom_sf"/>
</dbReference>
<comment type="caution">
    <text evidence="4">The sequence shown here is derived from an EMBL/GenBank/DDBJ whole genome shotgun (WGS) entry which is preliminary data.</text>
</comment>
<organism evidence="4 5">
    <name type="scientific">Paremcibacter congregatus</name>
    <dbReference type="NCBI Taxonomy" id="2043170"/>
    <lineage>
        <taxon>Bacteria</taxon>
        <taxon>Pseudomonadati</taxon>
        <taxon>Pseudomonadota</taxon>
        <taxon>Alphaproteobacteria</taxon>
        <taxon>Emcibacterales</taxon>
        <taxon>Emcibacteraceae</taxon>
        <taxon>Paremcibacter</taxon>
    </lineage>
</organism>
<dbReference type="SUPFAM" id="SSF55486">
    <property type="entry name" value="Metalloproteases ('zincins'), catalytic domain"/>
    <property type="match status" value="1"/>
</dbReference>
<gene>
    <name evidence="4" type="ORF">CRD36_04625</name>
</gene>
<dbReference type="Pfam" id="PF16313">
    <property type="entry name" value="DUF4953"/>
    <property type="match status" value="1"/>
</dbReference>
<evidence type="ECO:0000259" key="2">
    <source>
        <dbReference type="Pfam" id="PF16313"/>
    </source>
</evidence>
<dbReference type="PANTHER" id="PTHR38478:SF1">
    <property type="entry name" value="ZINC DEPENDENT METALLOPROTEASE DOMAIN LIPOPROTEIN"/>
    <property type="match status" value="1"/>
</dbReference>
<dbReference type="CDD" id="cd04276">
    <property type="entry name" value="ZnMc_MMP_like_2"/>
    <property type="match status" value="1"/>
</dbReference>
<keyword evidence="5" id="KW-1185">Reference proteome</keyword>
<dbReference type="RefSeq" id="WP_099471547.1">
    <property type="nucleotide sequence ID" value="NZ_PDEM01000009.1"/>
</dbReference>
<dbReference type="InParanoid" id="A0A2G4YUE6"/>
<keyword evidence="1" id="KW-0732">Signal</keyword>
<protein>
    <submittedName>
        <fullName evidence="4">Peptidase</fullName>
    </submittedName>
</protein>
<feature type="chain" id="PRO_5013834925" evidence="1">
    <location>
        <begin position="25"/>
        <end position="807"/>
    </location>
</feature>